<dbReference type="EMBL" id="CP000949">
    <property type="protein sequence ID" value="ACA73443.1"/>
    <property type="molecule type" value="Genomic_DNA"/>
</dbReference>
<keyword evidence="5" id="KW-0804">Transcription</keyword>
<evidence type="ECO:0000256" key="5">
    <source>
        <dbReference type="ARBA" id="ARBA00023163"/>
    </source>
</evidence>
<reference evidence="8" key="1">
    <citation type="submission" date="2008-02" db="EMBL/GenBank/DDBJ databases">
        <title>Complete sequence of Psuedomonas putida W619.</title>
        <authorList>
            <consortium name="US DOE Joint Genome Institute"/>
            <person name="Copeland A."/>
            <person name="Lucas S."/>
            <person name="Lapidus A."/>
            <person name="Barry K."/>
            <person name="Detter J.C."/>
            <person name="Glavina del Rio T."/>
            <person name="Dalin E."/>
            <person name="Tice H."/>
            <person name="Pitluck S."/>
            <person name="Chain P."/>
            <person name="Malfatti S."/>
            <person name="Shin M."/>
            <person name="Vergez L."/>
            <person name="Schmutz J."/>
            <person name="Larimer F."/>
            <person name="Land M."/>
            <person name="Hauser L."/>
            <person name="Kyrpides N."/>
            <person name="Kim E."/>
            <person name="Taghavi S."/>
            <person name="Vangronsveld D."/>
            <person name="van der Lelie D."/>
            <person name="Richardson P."/>
        </authorList>
    </citation>
    <scope>NUCLEOTIDE SEQUENCE</scope>
    <source>
        <strain evidence="8">W619</strain>
    </source>
</reference>
<feature type="domain" description="Sigma-54 factor interaction" evidence="6">
    <location>
        <begin position="340"/>
        <end position="565"/>
    </location>
</feature>
<keyword evidence="2" id="KW-0067">ATP-binding</keyword>
<dbReference type="GO" id="GO:0043565">
    <property type="term" value="F:sequence-specific DNA binding"/>
    <property type="evidence" value="ECO:0007669"/>
    <property type="project" value="InterPro"/>
</dbReference>
<name>B1J9J9_PSEPW</name>
<accession>B1J9J9</accession>
<dbReference type="InterPro" id="IPR000014">
    <property type="entry name" value="PAS"/>
</dbReference>
<dbReference type="Pfam" id="PF25601">
    <property type="entry name" value="AAA_lid_14"/>
    <property type="match status" value="1"/>
</dbReference>
<dbReference type="Gene3D" id="3.30.450.20">
    <property type="entry name" value="PAS domain"/>
    <property type="match status" value="1"/>
</dbReference>
<protein>
    <submittedName>
        <fullName evidence="8">GAF modulated sigma54 specific transcriptional regulator, Fis family</fullName>
    </submittedName>
</protein>
<organism evidence="8">
    <name type="scientific">Pseudomonas putida (strain W619)</name>
    <dbReference type="NCBI Taxonomy" id="390235"/>
    <lineage>
        <taxon>Bacteria</taxon>
        <taxon>Pseudomonadati</taxon>
        <taxon>Pseudomonadota</taxon>
        <taxon>Gammaproteobacteria</taxon>
        <taxon>Pseudomonadales</taxon>
        <taxon>Pseudomonadaceae</taxon>
        <taxon>Pseudomonas</taxon>
    </lineage>
</organism>
<evidence type="ECO:0000259" key="6">
    <source>
        <dbReference type="PROSITE" id="PS50045"/>
    </source>
</evidence>
<dbReference type="STRING" id="390235.PputW619_2951"/>
<dbReference type="Gene3D" id="3.30.450.40">
    <property type="match status" value="1"/>
</dbReference>
<dbReference type="InterPro" id="IPR025943">
    <property type="entry name" value="Sigma_54_int_dom_ATP-bd_2"/>
</dbReference>
<dbReference type="SUPFAM" id="SSF55785">
    <property type="entry name" value="PYP-like sensor domain (PAS domain)"/>
    <property type="match status" value="1"/>
</dbReference>
<dbReference type="KEGG" id="ppw:PputW619_2951"/>
<dbReference type="InterPro" id="IPR003593">
    <property type="entry name" value="AAA+_ATPase"/>
</dbReference>
<dbReference type="PROSITE" id="PS50045">
    <property type="entry name" value="SIGMA54_INTERACT_4"/>
    <property type="match status" value="1"/>
</dbReference>
<dbReference type="PANTHER" id="PTHR32071">
    <property type="entry name" value="TRANSCRIPTIONAL REGULATORY PROTEIN"/>
    <property type="match status" value="1"/>
</dbReference>
<dbReference type="CDD" id="cd00130">
    <property type="entry name" value="PAS"/>
    <property type="match status" value="1"/>
</dbReference>
<dbReference type="InterPro" id="IPR003018">
    <property type="entry name" value="GAF"/>
</dbReference>
<evidence type="ECO:0000256" key="3">
    <source>
        <dbReference type="ARBA" id="ARBA00023015"/>
    </source>
</evidence>
<dbReference type="GO" id="GO:0005524">
    <property type="term" value="F:ATP binding"/>
    <property type="evidence" value="ECO:0007669"/>
    <property type="project" value="UniProtKB-KW"/>
</dbReference>
<dbReference type="GO" id="GO:0003700">
    <property type="term" value="F:DNA-binding transcription factor activity"/>
    <property type="evidence" value="ECO:0007669"/>
    <property type="project" value="InterPro"/>
</dbReference>
<evidence type="ECO:0000259" key="7">
    <source>
        <dbReference type="PROSITE" id="PS50931"/>
    </source>
</evidence>
<evidence type="ECO:0000313" key="8">
    <source>
        <dbReference type="EMBL" id="ACA73443.1"/>
    </source>
</evidence>
<dbReference type="Pfam" id="PF00158">
    <property type="entry name" value="Sigma54_activat"/>
    <property type="match status" value="1"/>
</dbReference>
<dbReference type="CDD" id="cd00009">
    <property type="entry name" value="AAA"/>
    <property type="match status" value="1"/>
</dbReference>
<dbReference type="Pfam" id="PF01590">
    <property type="entry name" value="GAF"/>
    <property type="match status" value="1"/>
</dbReference>
<proteinExistence type="predicted"/>
<dbReference type="SUPFAM" id="SSF52540">
    <property type="entry name" value="P-loop containing nucleoside triphosphate hydrolases"/>
    <property type="match status" value="1"/>
</dbReference>
<dbReference type="SUPFAM" id="SSF55781">
    <property type="entry name" value="GAF domain-like"/>
    <property type="match status" value="1"/>
</dbReference>
<dbReference type="Pfam" id="PF02954">
    <property type="entry name" value="HTH_8"/>
    <property type="match status" value="1"/>
</dbReference>
<sequence length="639" mass="69341">MARQHLQNARDPLHQLHESRQARLRLASEGELPPGMLRDEIDASWRRSLGHGLDCLQGEQVGLGLEQGHDLRTLLEQNRLLVDAVTPELDYLVSRQGKAGIIILGDAQANVLAIEGQKHVLEREGLRDLHPGSCWSESLRGTNAIGTAVVEGRPTLINCGEHYLDRLSPFSCTSVPLRDPHGQVIGVLDITREGAMAQPQDSLSMLMMAAGNIESRMFGLCHPEQMVLAFHSRPQYLNSAWHGLLALSLDGEVLAANDNACQLLQVPRQGLIGRRSSDLLGERSPAFIARLWQGAVSSVQTAKGEFFFRALQLPRHSHLNGASAPGKPAQANKSPALEALAGGDARLARNLRMARQGLGNGLPVLLLGETGTGKEVVARALHQASPRADKAFVAVNCAAIPEGLIESELFGYRDGAFTGSRRGGMVGRLMQAHGGTLFLDEIGDMPLALQARLLRVLQERRVAPLGAGDEQEIDVALICATHRDLKRLVQDQHCREDLYYRVNGVSLRLPALRERDDLALIIEGLLEKAGAKAVSLDPALAALLAAFDWPGNIRQLEMVVRTALAMREDGEQVLTLDHLTDCLLDELASGSAPSGNLKDTELELIRNALARHHGNVSAAAEALGISRATLYRKLKQLRG</sequence>
<dbReference type="InterPro" id="IPR029016">
    <property type="entry name" value="GAF-like_dom_sf"/>
</dbReference>
<gene>
    <name evidence="8" type="ordered locus">PputW619_2951</name>
</gene>
<dbReference type="SMART" id="SM00382">
    <property type="entry name" value="AAA"/>
    <property type="match status" value="1"/>
</dbReference>
<dbReference type="PROSITE" id="PS00676">
    <property type="entry name" value="SIGMA54_INTERACT_2"/>
    <property type="match status" value="1"/>
</dbReference>
<dbReference type="InterPro" id="IPR025662">
    <property type="entry name" value="Sigma_54_int_dom_ATP-bd_1"/>
</dbReference>
<dbReference type="InterPro" id="IPR035965">
    <property type="entry name" value="PAS-like_dom_sf"/>
</dbReference>
<dbReference type="PROSITE" id="PS50931">
    <property type="entry name" value="HTH_LYSR"/>
    <property type="match status" value="1"/>
</dbReference>
<dbReference type="AlphaFoldDB" id="B1J9J9"/>
<dbReference type="InterPro" id="IPR009057">
    <property type="entry name" value="Homeodomain-like_sf"/>
</dbReference>
<keyword evidence="1" id="KW-0547">Nucleotide-binding</keyword>
<dbReference type="OrthoDB" id="9804019at2"/>
<dbReference type="PRINTS" id="PR01590">
    <property type="entry name" value="HTHFIS"/>
</dbReference>
<keyword evidence="3" id="KW-0805">Transcription regulation</keyword>
<dbReference type="SUPFAM" id="SSF46689">
    <property type="entry name" value="Homeodomain-like"/>
    <property type="match status" value="1"/>
</dbReference>
<dbReference type="eggNOG" id="COG3284">
    <property type="taxonomic scope" value="Bacteria"/>
</dbReference>
<dbReference type="FunFam" id="3.40.50.300:FF:000006">
    <property type="entry name" value="DNA-binding transcriptional regulator NtrC"/>
    <property type="match status" value="1"/>
</dbReference>
<dbReference type="Gene3D" id="1.10.8.60">
    <property type="match status" value="1"/>
</dbReference>
<dbReference type="PANTHER" id="PTHR32071:SF77">
    <property type="entry name" value="TRANSCRIPTIONAL REGULATORY PROTEIN"/>
    <property type="match status" value="1"/>
</dbReference>
<evidence type="ECO:0000256" key="2">
    <source>
        <dbReference type="ARBA" id="ARBA00022840"/>
    </source>
</evidence>
<dbReference type="Gene3D" id="3.40.50.300">
    <property type="entry name" value="P-loop containing nucleotide triphosphate hydrolases"/>
    <property type="match status" value="1"/>
</dbReference>
<dbReference type="InterPro" id="IPR002078">
    <property type="entry name" value="Sigma_54_int"/>
</dbReference>
<dbReference type="Gene3D" id="1.10.10.60">
    <property type="entry name" value="Homeodomain-like"/>
    <property type="match status" value="1"/>
</dbReference>
<dbReference type="InterPro" id="IPR058031">
    <property type="entry name" value="AAA_lid_NorR"/>
</dbReference>
<dbReference type="InterPro" id="IPR002197">
    <property type="entry name" value="HTH_Fis"/>
</dbReference>
<feature type="domain" description="HTH lysR-type" evidence="7">
    <location>
        <begin position="608"/>
        <end position="639"/>
    </location>
</feature>
<keyword evidence="4" id="KW-0238">DNA-binding</keyword>
<dbReference type="InterPro" id="IPR027417">
    <property type="entry name" value="P-loop_NTPase"/>
</dbReference>
<dbReference type="PROSITE" id="PS00675">
    <property type="entry name" value="SIGMA54_INTERACT_1"/>
    <property type="match status" value="1"/>
</dbReference>
<dbReference type="HOGENOM" id="CLU_000445_8_12_6"/>
<evidence type="ECO:0000256" key="4">
    <source>
        <dbReference type="ARBA" id="ARBA00023125"/>
    </source>
</evidence>
<evidence type="ECO:0000256" key="1">
    <source>
        <dbReference type="ARBA" id="ARBA00022741"/>
    </source>
</evidence>
<dbReference type="InterPro" id="IPR000847">
    <property type="entry name" value="LysR_HTH_N"/>
</dbReference>